<sequence length="87" mass="10212">MTDHEIKDFDQEIHHLQQSGEEIVLIEVNQEFFSRLMKARKSAKLDLLSENNTYQGIKTVLSEDAEGYQFHIAVDDEDFEWVETPIQ</sequence>
<accession>A0A9E9LZ62</accession>
<organism evidence="1 2">
    <name type="scientific">Oxalobacter vibrioformis</name>
    <dbReference type="NCBI Taxonomy" id="933080"/>
    <lineage>
        <taxon>Bacteria</taxon>
        <taxon>Pseudomonadati</taxon>
        <taxon>Pseudomonadota</taxon>
        <taxon>Betaproteobacteria</taxon>
        <taxon>Burkholderiales</taxon>
        <taxon>Oxalobacteraceae</taxon>
        <taxon>Oxalobacter</taxon>
    </lineage>
</organism>
<keyword evidence="2" id="KW-1185">Reference proteome</keyword>
<reference evidence="1" key="1">
    <citation type="journal article" date="2022" name="Front. Microbiol.">
        <title>New perspectives on an old grouping: The genomic and phenotypic variability of Oxalobacter formigenes and the implications for calcium oxalate stone prevention.</title>
        <authorList>
            <person name="Chmiel J.A."/>
            <person name="Carr C."/>
            <person name="Stuivenberg G.A."/>
            <person name="Venema R."/>
            <person name="Chanyi R.M."/>
            <person name="Al K.F."/>
            <person name="Giguere D."/>
            <person name="Say H."/>
            <person name="Akouris P.P."/>
            <person name="Dominguez Romero S.A."/>
            <person name="Kwong A."/>
            <person name="Tai V."/>
            <person name="Koval S.F."/>
            <person name="Razvi H."/>
            <person name="Bjazevic J."/>
            <person name="Burton J.P."/>
        </authorList>
    </citation>
    <scope>NUCLEOTIDE SEQUENCE</scope>
    <source>
        <strain evidence="1">WoOx3</strain>
    </source>
</reference>
<dbReference type="EMBL" id="CP098242">
    <property type="protein sequence ID" value="WAW10345.1"/>
    <property type="molecule type" value="Genomic_DNA"/>
</dbReference>
<dbReference type="KEGG" id="ovb:NB640_01375"/>
<gene>
    <name evidence="1" type="ORF">NB640_01375</name>
</gene>
<evidence type="ECO:0000313" key="2">
    <source>
        <dbReference type="Proteomes" id="UP001156215"/>
    </source>
</evidence>
<dbReference type="AlphaFoldDB" id="A0A9E9LZ62"/>
<evidence type="ECO:0000313" key="1">
    <source>
        <dbReference type="EMBL" id="WAW10345.1"/>
    </source>
</evidence>
<protein>
    <submittedName>
        <fullName evidence="1">Uncharacterized protein</fullName>
    </submittedName>
</protein>
<proteinExistence type="predicted"/>
<name>A0A9E9LZ62_9BURK</name>
<dbReference type="Proteomes" id="UP001156215">
    <property type="component" value="Chromosome"/>
</dbReference>
<dbReference type="RefSeq" id="WP_269309356.1">
    <property type="nucleotide sequence ID" value="NZ_CP098242.1"/>
</dbReference>